<feature type="transmembrane region" description="Helical" evidence="1">
    <location>
        <begin position="12"/>
        <end position="36"/>
    </location>
</feature>
<dbReference type="SUPFAM" id="SSF69304">
    <property type="entry name" value="Tricorn protease N-terminal domain"/>
    <property type="match status" value="1"/>
</dbReference>
<organism evidence="2 3">
    <name type="scientific">Paenibacillus sonchi</name>
    <dbReference type="NCBI Taxonomy" id="373687"/>
    <lineage>
        <taxon>Bacteria</taxon>
        <taxon>Bacillati</taxon>
        <taxon>Bacillota</taxon>
        <taxon>Bacilli</taxon>
        <taxon>Bacillales</taxon>
        <taxon>Paenibacillaceae</taxon>
        <taxon>Paenibacillus</taxon>
        <taxon>Paenibacillus sonchi group</taxon>
    </lineage>
</organism>
<evidence type="ECO:0000313" key="3">
    <source>
        <dbReference type="Proteomes" id="UP000595841"/>
    </source>
</evidence>
<accession>A0A974P902</accession>
<gene>
    <name evidence="2" type="ORF">JI735_20730</name>
</gene>
<dbReference type="AlphaFoldDB" id="A0A974P902"/>
<sequence length="383" mass="43192">MKNGSLTGNFRQYIILSLLLLAFILGFYGLGGIYALSSISSRTVVLENSEFNTSLTSRVPEIFEIKGVTKLTNDFPIYDLQVLDHNNVIFQVPDTNSFSDAKIAELHLDNNQLSDIAENAGYGMILTPDAKQLIYTKAENIDGNSKIYMYNLELKKETKQIGNYLSYYQLFIDNERYFGFTGSEFTLNNVTTSKVQQLLSYDQLLQLLADASGSSNLKGITIIAELTQKANQDEVYLLADINNKSVIFALNLNNTNKVKLVAQGEQIGQFLVMKNGNLLVQGKIENKDGLFLYNQGTGKYKLLQEGFITNLALHSDESRIAYFLVNSNQMSDLHTVNLDNESLNSDTVIYRNIPSVQTMKWYQDDLFISGSQLNKSEIYRFTF</sequence>
<evidence type="ECO:0000256" key="1">
    <source>
        <dbReference type="SAM" id="Phobius"/>
    </source>
</evidence>
<keyword evidence="1" id="KW-0472">Membrane</keyword>
<evidence type="ECO:0000313" key="2">
    <source>
        <dbReference type="EMBL" id="QQZ59121.1"/>
    </source>
</evidence>
<name>A0A974P902_9BACL</name>
<keyword evidence="1" id="KW-1133">Transmembrane helix</keyword>
<dbReference type="Proteomes" id="UP000595841">
    <property type="component" value="Chromosome"/>
</dbReference>
<reference evidence="2 3" key="1">
    <citation type="submission" date="2021-01" db="EMBL/GenBank/DDBJ databases">
        <title>Whole genome sequence of Paenibacillus sonchi LMG 24727 for comparative genomics.</title>
        <authorList>
            <person name="Lee G."/>
            <person name="Kim M.-J."/>
            <person name="Lim K."/>
            <person name="Shin J.-H."/>
        </authorList>
    </citation>
    <scope>NUCLEOTIDE SEQUENCE [LARGE SCALE GENOMIC DNA]</scope>
    <source>
        <strain evidence="2 3">LMG 24727</strain>
    </source>
</reference>
<keyword evidence="1" id="KW-0812">Transmembrane</keyword>
<proteinExistence type="predicted"/>
<dbReference type="KEGG" id="pson:JI735_20730"/>
<protein>
    <submittedName>
        <fullName evidence="2">Uncharacterized protein</fullName>
    </submittedName>
</protein>
<dbReference type="RefSeq" id="WP_039834257.1">
    <property type="nucleotide sequence ID" value="NZ_CP068595.1"/>
</dbReference>
<keyword evidence="3" id="KW-1185">Reference proteome</keyword>
<dbReference type="EMBL" id="CP068595">
    <property type="protein sequence ID" value="QQZ59121.1"/>
    <property type="molecule type" value="Genomic_DNA"/>
</dbReference>